<keyword evidence="1" id="KW-0812">Transmembrane</keyword>
<evidence type="ECO:0000313" key="4">
    <source>
        <dbReference type="Proteomes" id="UP000029046"/>
    </source>
</evidence>
<dbReference type="EMBL" id="JGYX01000002">
    <property type="protein sequence ID" value="KFI61374.1"/>
    <property type="molecule type" value="Genomic_DNA"/>
</dbReference>
<reference evidence="3 4" key="1">
    <citation type="submission" date="2014-03" db="EMBL/GenBank/DDBJ databases">
        <title>Genomics of Bifidobacteria.</title>
        <authorList>
            <person name="Ventura M."/>
            <person name="Milani C."/>
            <person name="Lugli G.A."/>
        </authorList>
    </citation>
    <scope>NUCLEOTIDE SEQUENCE [LARGE SCALE GENOMIC DNA]</scope>
    <source>
        <strain evidence="3 4">LMG 11586</strain>
    </source>
</reference>
<dbReference type="GO" id="GO:0042597">
    <property type="term" value="C:periplasmic space"/>
    <property type="evidence" value="ECO:0007669"/>
    <property type="project" value="UniProtKB-ARBA"/>
</dbReference>
<dbReference type="Gene3D" id="3.10.105.10">
    <property type="entry name" value="Dipeptide-binding Protein, Domain 3"/>
    <property type="match status" value="1"/>
</dbReference>
<dbReference type="InterPro" id="IPR030678">
    <property type="entry name" value="Peptide/Ni-bd"/>
</dbReference>
<evidence type="ECO:0000259" key="2">
    <source>
        <dbReference type="Pfam" id="PF00496"/>
    </source>
</evidence>
<feature type="domain" description="Solute-binding protein family 5" evidence="2">
    <location>
        <begin position="94"/>
        <end position="421"/>
    </location>
</feature>
<evidence type="ECO:0000313" key="3">
    <source>
        <dbReference type="EMBL" id="KFI61374.1"/>
    </source>
</evidence>
<dbReference type="Gene3D" id="3.40.190.10">
    <property type="entry name" value="Periplasmic binding protein-like II"/>
    <property type="match status" value="1"/>
</dbReference>
<dbReference type="PANTHER" id="PTHR30290">
    <property type="entry name" value="PERIPLASMIC BINDING COMPONENT OF ABC TRANSPORTER"/>
    <property type="match status" value="1"/>
</dbReference>
<keyword evidence="4" id="KW-1185">Reference proteome</keyword>
<protein>
    <submittedName>
        <fullName evidence="3">ABC superfamily ATP binding cassette transporter solute-binding protein</fullName>
    </submittedName>
</protein>
<dbReference type="InterPro" id="IPR000914">
    <property type="entry name" value="SBP_5_dom"/>
</dbReference>
<comment type="caution">
    <text evidence="3">The sequence shown here is derived from an EMBL/GenBank/DDBJ whole genome shotgun (WGS) entry which is preliminary data.</text>
</comment>
<accession>A0A087ARH4</accession>
<proteinExistence type="predicted"/>
<evidence type="ECO:0000256" key="1">
    <source>
        <dbReference type="SAM" id="Phobius"/>
    </source>
</evidence>
<dbReference type="GO" id="GO:1904680">
    <property type="term" value="F:peptide transmembrane transporter activity"/>
    <property type="evidence" value="ECO:0007669"/>
    <property type="project" value="TreeGrafter"/>
</dbReference>
<dbReference type="GO" id="GO:0043190">
    <property type="term" value="C:ATP-binding cassette (ABC) transporter complex"/>
    <property type="evidence" value="ECO:0007669"/>
    <property type="project" value="InterPro"/>
</dbReference>
<gene>
    <name evidence="3" type="ORF">BIGA_0823</name>
</gene>
<dbReference type="RefSeq" id="WP_033507183.1">
    <property type="nucleotide sequence ID" value="NZ_JGYX01000002.1"/>
</dbReference>
<dbReference type="Gene3D" id="3.90.76.10">
    <property type="entry name" value="Dipeptide-binding Protein, Domain 1"/>
    <property type="match status" value="1"/>
</dbReference>
<dbReference type="Proteomes" id="UP000029046">
    <property type="component" value="Unassembled WGS sequence"/>
</dbReference>
<dbReference type="AlphaFoldDB" id="A0A087ARH4"/>
<organism evidence="3 4">
    <name type="scientific">Bifidobacterium pullorum subsp. gallinarum</name>
    <dbReference type="NCBI Taxonomy" id="78344"/>
    <lineage>
        <taxon>Bacteria</taxon>
        <taxon>Bacillati</taxon>
        <taxon>Actinomycetota</taxon>
        <taxon>Actinomycetes</taxon>
        <taxon>Bifidobacteriales</taxon>
        <taxon>Bifidobacteriaceae</taxon>
        <taxon>Bifidobacterium</taxon>
    </lineage>
</organism>
<sequence>MRTQRNDAWKRWAVFVAVAAALCMLLWAGWTLLKDSHVIDHVSSIQSDTAVTIGVPDAPSSIDIRTDDNPAIEQALLGNVYETLVSRGQDNSLTAGLAKQWDVSEDGLSYTFTLQSGLRFSNGHALDSSDVVWSLQQAVQQQYVGSEALDHLAEVANPDKDTVTITLSSPDPTLPRTLAGRAGIVYDEDASIDYARQALGSGPFTVSEFRQSVSIALRGNDSYWGQAPASSQITLRYFADESSMVEALRNGEIDMALPLSAATAQSLSEDPTLMVATGESLNKTTLVFNNDADSILSDSQMRQAIRYLVDTAVITQSQADASQELGGPIGPLDPGYEDLTGLFPHDTDQGAALASYFGTSYYGGGLRFVVQQEYATLATTIASQIEQGGVPVNVEALAENDYQVRIDSRQFDLTLRTEDGDDSAAQYADPQSLSQYTDSQAQDQYKAAMAAPNDEEYQDGLRAFARTVSQDAASDWLYSCRTFVAAQPRLSGYTTNMVDRWLPLSDIALS</sequence>
<dbReference type="SUPFAM" id="SSF53850">
    <property type="entry name" value="Periplasmic binding protein-like II"/>
    <property type="match status" value="1"/>
</dbReference>
<dbReference type="eggNOG" id="COG0747">
    <property type="taxonomic scope" value="Bacteria"/>
</dbReference>
<dbReference type="GO" id="GO:0015833">
    <property type="term" value="P:peptide transport"/>
    <property type="evidence" value="ECO:0007669"/>
    <property type="project" value="TreeGrafter"/>
</dbReference>
<feature type="transmembrane region" description="Helical" evidence="1">
    <location>
        <begin position="12"/>
        <end position="33"/>
    </location>
</feature>
<dbReference type="PIRSF" id="PIRSF002741">
    <property type="entry name" value="MppA"/>
    <property type="match status" value="1"/>
</dbReference>
<dbReference type="Pfam" id="PF00496">
    <property type="entry name" value="SBP_bac_5"/>
    <property type="match status" value="1"/>
</dbReference>
<keyword evidence="1" id="KW-1133">Transmembrane helix</keyword>
<name>A0A087ARH4_9BIFI</name>
<dbReference type="OrthoDB" id="9796817at2"/>
<dbReference type="InterPro" id="IPR039424">
    <property type="entry name" value="SBP_5"/>
</dbReference>
<keyword evidence="1" id="KW-0472">Membrane</keyword>